<dbReference type="Gene3D" id="4.10.400.10">
    <property type="entry name" value="Low-density Lipoprotein Receptor"/>
    <property type="match status" value="6"/>
</dbReference>
<sequence length="527" mass="57277">MTSSGYVEGRNHGEYIVNPNEDGEQADGGFMTGAKQKMDGLRNWMAARCCGCFKNIPSIVVLIGLCLLLALLLALIPLLFLLLGSGAESQKLVDLNIMRSNHNWTDLAGKKSVESQVKEEVKMNDEDKNKNTGKTMARKASKMEWTSSILAIGSYPTAKDIKHCQGFGFHCVNDPVSKFGIIGIHLSQFEFIATEGSECREGEHKCGGQDLCLPQEALCNGIDDCRDGSDEEECDECKGGAEMCRNGKCIAASKMGDGKEDCSDGSDEKGCDCLSCSGSGVALCGDGTCISRDKICNGHADCSDAMDEKNCPGTCERENKEEISLIRCSDNNLYPLEEACRGELEQCQSDCKICDQKAAFACTSQHKCIPQSKVCNGLNDCKDGEDEEDCEAAIFLGNSFKCAKGDKVISAEQRCDGIWHCEDHSDEMNCHGCLNLAIHCGYNCVPSWARCDGVAHCLDGSDERDCSCDECIGQHSTTYMCENSARCLPREQVCAPYSTCPNATDSDVSFCARFALTPQQQQAFLHN</sequence>
<evidence type="ECO:0000256" key="2">
    <source>
        <dbReference type="ARBA" id="ARBA00022692"/>
    </source>
</evidence>
<dbReference type="SUPFAM" id="SSF57424">
    <property type="entry name" value="LDL receptor-like module"/>
    <property type="match status" value="6"/>
</dbReference>
<keyword evidence="2 10" id="KW-0812">Transmembrane</keyword>
<gene>
    <name evidence="11" type="ORF">WR25_15005</name>
</gene>
<feature type="disulfide bond" evidence="9">
    <location>
        <begin position="375"/>
        <end position="390"/>
    </location>
</feature>
<evidence type="ECO:0000256" key="5">
    <source>
        <dbReference type="ARBA" id="ARBA00023136"/>
    </source>
</evidence>
<keyword evidence="6 9" id="KW-1015">Disulfide bond</keyword>
<feature type="disulfide bond" evidence="9">
    <location>
        <begin position="219"/>
        <end position="234"/>
    </location>
</feature>
<evidence type="ECO:0000313" key="12">
    <source>
        <dbReference type="Proteomes" id="UP000218231"/>
    </source>
</evidence>
<keyword evidence="3" id="KW-0677">Repeat</keyword>
<comment type="subcellular location">
    <subcellularLocation>
        <location evidence="1">Membrane</location>
        <topology evidence="1">Single-pass membrane protein</topology>
    </subcellularLocation>
</comment>
<dbReference type="PANTHER" id="PTHR22722">
    <property type="entry name" value="LOW-DENSITY LIPOPROTEIN RECEPTOR-RELATED PROTEIN 2-RELATED"/>
    <property type="match status" value="1"/>
</dbReference>
<feature type="disulfide bond" evidence="9">
    <location>
        <begin position="244"/>
        <end position="262"/>
    </location>
</feature>
<dbReference type="InterPro" id="IPR051221">
    <property type="entry name" value="LDLR-related"/>
</dbReference>
<evidence type="ECO:0000256" key="6">
    <source>
        <dbReference type="ARBA" id="ARBA00023157"/>
    </source>
</evidence>
<reference evidence="11 12" key="1">
    <citation type="journal article" date="2017" name="Curr. Biol.">
        <title>Genome architecture and evolution of a unichromosomal asexual nematode.</title>
        <authorList>
            <person name="Fradin H."/>
            <person name="Zegar C."/>
            <person name="Gutwein M."/>
            <person name="Lucas J."/>
            <person name="Kovtun M."/>
            <person name="Corcoran D."/>
            <person name="Baugh L.R."/>
            <person name="Kiontke K."/>
            <person name="Gunsalus K."/>
            <person name="Fitch D.H."/>
            <person name="Piano F."/>
        </authorList>
    </citation>
    <scope>NUCLEOTIDE SEQUENCE [LARGE SCALE GENOMIC DNA]</scope>
    <source>
        <strain evidence="11">PF1309</strain>
    </source>
</reference>
<evidence type="ECO:0000256" key="1">
    <source>
        <dbReference type="ARBA" id="ARBA00004167"/>
    </source>
</evidence>
<protein>
    <submittedName>
        <fullName evidence="11">Uncharacterized protein</fullName>
    </submittedName>
</protein>
<feature type="disulfide bond" evidence="9">
    <location>
        <begin position="284"/>
        <end position="302"/>
    </location>
</feature>
<dbReference type="GO" id="GO:0005886">
    <property type="term" value="C:plasma membrane"/>
    <property type="evidence" value="ECO:0007669"/>
    <property type="project" value="TreeGrafter"/>
</dbReference>
<dbReference type="OrthoDB" id="10062665at2759"/>
<dbReference type="EMBL" id="LIAE01010255">
    <property type="protein sequence ID" value="PAV64493.1"/>
    <property type="molecule type" value="Genomic_DNA"/>
</dbReference>
<dbReference type="GO" id="GO:0043235">
    <property type="term" value="C:receptor complex"/>
    <property type="evidence" value="ECO:0007669"/>
    <property type="project" value="TreeGrafter"/>
</dbReference>
<dbReference type="InterPro" id="IPR023415">
    <property type="entry name" value="LDLR_class-A_CS"/>
</dbReference>
<comment type="caution">
    <text evidence="9">Lacks conserved residue(s) required for the propagation of feature annotation.</text>
</comment>
<keyword evidence="12" id="KW-1185">Reference proteome</keyword>
<evidence type="ECO:0000256" key="3">
    <source>
        <dbReference type="ARBA" id="ARBA00022737"/>
    </source>
</evidence>
<keyword evidence="8" id="KW-0325">Glycoprotein</keyword>
<accession>A0A2A2JS54</accession>
<feature type="disulfide bond" evidence="9">
    <location>
        <begin position="451"/>
        <end position="466"/>
    </location>
</feature>
<dbReference type="GO" id="GO:0005041">
    <property type="term" value="F:low-density lipoprotein particle receptor activity"/>
    <property type="evidence" value="ECO:0007669"/>
    <property type="project" value="TreeGrafter"/>
</dbReference>
<dbReference type="PRINTS" id="PR00261">
    <property type="entry name" value="LDLRECEPTOR"/>
</dbReference>
<comment type="caution">
    <text evidence="11">The sequence shown here is derived from an EMBL/GenBank/DDBJ whole genome shotgun (WGS) entry which is preliminary data.</text>
</comment>
<keyword evidence="4 10" id="KW-1133">Transmembrane helix</keyword>
<feature type="disulfide bond" evidence="9">
    <location>
        <begin position="237"/>
        <end position="249"/>
    </location>
</feature>
<keyword evidence="5 10" id="KW-0472">Membrane</keyword>
<name>A0A2A2JS54_9BILA</name>
<evidence type="ECO:0000256" key="9">
    <source>
        <dbReference type="PROSITE-ProRule" id="PRU00124"/>
    </source>
</evidence>
<dbReference type="AlphaFoldDB" id="A0A2A2JS54"/>
<dbReference type="InterPro" id="IPR036055">
    <property type="entry name" value="LDL_receptor-like_sf"/>
</dbReference>
<dbReference type="SMART" id="SM00192">
    <property type="entry name" value="LDLa"/>
    <property type="match status" value="7"/>
</dbReference>
<evidence type="ECO:0000256" key="7">
    <source>
        <dbReference type="ARBA" id="ARBA00023170"/>
    </source>
</evidence>
<evidence type="ECO:0000256" key="8">
    <source>
        <dbReference type="ARBA" id="ARBA00023180"/>
    </source>
</evidence>
<dbReference type="Pfam" id="PF00057">
    <property type="entry name" value="Ldl_recept_a"/>
    <property type="match status" value="5"/>
</dbReference>
<keyword evidence="7" id="KW-0675">Receptor</keyword>
<evidence type="ECO:0000256" key="4">
    <source>
        <dbReference type="ARBA" id="ARBA00022989"/>
    </source>
</evidence>
<organism evidence="11 12">
    <name type="scientific">Diploscapter pachys</name>
    <dbReference type="NCBI Taxonomy" id="2018661"/>
    <lineage>
        <taxon>Eukaryota</taxon>
        <taxon>Metazoa</taxon>
        <taxon>Ecdysozoa</taxon>
        <taxon>Nematoda</taxon>
        <taxon>Chromadorea</taxon>
        <taxon>Rhabditida</taxon>
        <taxon>Rhabditina</taxon>
        <taxon>Rhabditomorpha</taxon>
        <taxon>Rhabditoidea</taxon>
        <taxon>Rhabditidae</taxon>
        <taxon>Diploscapter</taxon>
    </lineage>
</organism>
<dbReference type="STRING" id="2018661.A0A2A2JS54"/>
<dbReference type="PROSITE" id="PS01209">
    <property type="entry name" value="LDLRA_1"/>
    <property type="match status" value="2"/>
</dbReference>
<dbReference type="PANTHER" id="PTHR22722:SF5">
    <property type="entry name" value="LOW-DENSITY LIPOPROTEIN RECEPTOR-RELATED PROTEIN 1B"/>
    <property type="match status" value="1"/>
</dbReference>
<evidence type="ECO:0000256" key="10">
    <source>
        <dbReference type="SAM" id="Phobius"/>
    </source>
</evidence>
<dbReference type="Proteomes" id="UP000218231">
    <property type="component" value="Unassembled WGS sequence"/>
</dbReference>
<dbReference type="PROSITE" id="PS50068">
    <property type="entry name" value="LDLRA_2"/>
    <property type="match status" value="5"/>
</dbReference>
<dbReference type="CDD" id="cd00112">
    <property type="entry name" value="LDLa"/>
    <property type="match status" value="6"/>
</dbReference>
<proteinExistence type="predicted"/>
<dbReference type="InterPro" id="IPR002172">
    <property type="entry name" value="LDrepeatLR_classA_rpt"/>
</dbReference>
<feature type="disulfide bond" evidence="9">
    <location>
        <begin position="296"/>
        <end position="311"/>
    </location>
</feature>
<evidence type="ECO:0000313" key="11">
    <source>
        <dbReference type="EMBL" id="PAV64493.1"/>
    </source>
</evidence>
<feature type="transmembrane region" description="Helical" evidence="10">
    <location>
        <begin position="59"/>
        <end position="83"/>
    </location>
</feature>